<protein>
    <recommendedName>
        <fullName evidence="2">DUF6533 domain-containing protein</fullName>
    </recommendedName>
</protein>
<evidence type="ECO:0000313" key="3">
    <source>
        <dbReference type="EMBL" id="TFK83874.1"/>
    </source>
</evidence>
<dbReference type="STRING" id="1314778.A0A5C3P2K9"/>
<keyword evidence="4" id="KW-1185">Reference proteome</keyword>
<feature type="transmembrane region" description="Helical" evidence="1">
    <location>
        <begin position="135"/>
        <end position="157"/>
    </location>
</feature>
<name>A0A5C3P2K9_9APHY</name>
<organism evidence="3 4">
    <name type="scientific">Polyporus arcularius HHB13444</name>
    <dbReference type="NCBI Taxonomy" id="1314778"/>
    <lineage>
        <taxon>Eukaryota</taxon>
        <taxon>Fungi</taxon>
        <taxon>Dikarya</taxon>
        <taxon>Basidiomycota</taxon>
        <taxon>Agaricomycotina</taxon>
        <taxon>Agaricomycetes</taxon>
        <taxon>Polyporales</taxon>
        <taxon>Polyporaceae</taxon>
        <taxon>Polyporus</taxon>
    </lineage>
</organism>
<dbReference type="EMBL" id="ML211358">
    <property type="protein sequence ID" value="TFK83874.1"/>
    <property type="molecule type" value="Genomic_DNA"/>
</dbReference>
<accession>A0A5C3P2K9</accession>
<evidence type="ECO:0000259" key="2">
    <source>
        <dbReference type="Pfam" id="PF20151"/>
    </source>
</evidence>
<dbReference type="InParanoid" id="A0A5C3P2K9"/>
<keyword evidence="1" id="KW-1133">Transmembrane helix</keyword>
<feature type="transmembrane region" description="Helical" evidence="1">
    <location>
        <begin position="6"/>
        <end position="27"/>
    </location>
</feature>
<feature type="transmembrane region" description="Helical" evidence="1">
    <location>
        <begin position="88"/>
        <end position="115"/>
    </location>
</feature>
<keyword evidence="1" id="KW-0472">Membrane</keyword>
<dbReference type="AlphaFoldDB" id="A0A5C3P2K9"/>
<evidence type="ECO:0000256" key="1">
    <source>
        <dbReference type="SAM" id="Phobius"/>
    </source>
</evidence>
<sequence>MSSDTDASAIAATVALFDSLYAVLFIYDAFITFDREVAFFWTTKRTGASLLFLANKWISIALYVMVLIDFASFPSDKKLHGIAYADHWNGTVVIISRAPLVAADILLVWITWAKLRVGVALRDISRFRRLSLSDILFRGGIIFFVVLFILNTLHLALSLTAVTAEGTSGGSIVTELTGPITAILISRFLLDLQEANQTVIRLDPDDPLHSSRSLSDTPSFIASLGGFINPDFPARVNDGPESHSGSLRFDIEDGSEIASASSLST</sequence>
<proteinExistence type="predicted"/>
<feature type="transmembrane region" description="Helical" evidence="1">
    <location>
        <begin position="169"/>
        <end position="190"/>
    </location>
</feature>
<dbReference type="Pfam" id="PF20151">
    <property type="entry name" value="DUF6533"/>
    <property type="match status" value="1"/>
</dbReference>
<gene>
    <name evidence="3" type="ORF">K466DRAFT_602489</name>
</gene>
<evidence type="ECO:0000313" key="4">
    <source>
        <dbReference type="Proteomes" id="UP000308197"/>
    </source>
</evidence>
<dbReference type="Proteomes" id="UP000308197">
    <property type="component" value="Unassembled WGS sequence"/>
</dbReference>
<keyword evidence="1" id="KW-0812">Transmembrane</keyword>
<feature type="transmembrane region" description="Helical" evidence="1">
    <location>
        <begin position="48"/>
        <end position="68"/>
    </location>
</feature>
<feature type="domain" description="DUF6533" evidence="2">
    <location>
        <begin position="22"/>
        <end position="60"/>
    </location>
</feature>
<dbReference type="InterPro" id="IPR045340">
    <property type="entry name" value="DUF6533"/>
</dbReference>
<reference evidence="3 4" key="1">
    <citation type="journal article" date="2019" name="Nat. Ecol. Evol.">
        <title>Megaphylogeny resolves global patterns of mushroom evolution.</title>
        <authorList>
            <person name="Varga T."/>
            <person name="Krizsan K."/>
            <person name="Foldi C."/>
            <person name="Dima B."/>
            <person name="Sanchez-Garcia M."/>
            <person name="Sanchez-Ramirez S."/>
            <person name="Szollosi G.J."/>
            <person name="Szarkandi J.G."/>
            <person name="Papp V."/>
            <person name="Albert L."/>
            <person name="Andreopoulos W."/>
            <person name="Angelini C."/>
            <person name="Antonin V."/>
            <person name="Barry K.W."/>
            <person name="Bougher N.L."/>
            <person name="Buchanan P."/>
            <person name="Buyck B."/>
            <person name="Bense V."/>
            <person name="Catcheside P."/>
            <person name="Chovatia M."/>
            <person name="Cooper J."/>
            <person name="Damon W."/>
            <person name="Desjardin D."/>
            <person name="Finy P."/>
            <person name="Geml J."/>
            <person name="Haridas S."/>
            <person name="Hughes K."/>
            <person name="Justo A."/>
            <person name="Karasinski D."/>
            <person name="Kautmanova I."/>
            <person name="Kiss B."/>
            <person name="Kocsube S."/>
            <person name="Kotiranta H."/>
            <person name="LaButti K.M."/>
            <person name="Lechner B.E."/>
            <person name="Liimatainen K."/>
            <person name="Lipzen A."/>
            <person name="Lukacs Z."/>
            <person name="Mihaltcheva S."/>
            <person name="Morgado L.N."/>
            <person name="Niskanen T."/>
            <person name="Noordeloos M.E."/>
            <person name="Ohm R.A."/>
            <person name="Ortiz-Santana B."/>
            <person name="Ovrebo C."/>
            <person name="Racz N."/>
            <person name="Riley R."/>
            <person name="Savchenko A."/>
            <person name="Shiryaev A."/>
            <person name="Soop K."/>
            <person name="Spirin V."/>
            <person name="Szebenyi C."/>
            <person name="Tomsovsky M."/>
            <person name="Tulloss R.E."/>
            <person name="Uehling J."/>
            <person name="Grigoriev I.V."/>
            <person name="Vagvolgyi C."/>
            <person name="Papp T."/>
            <person name="Martin F.M."/>
            <person name="Miettinen O."/>
            <person name="Hibbett D.S."/>
            <person name="Nagy L.G."/>
        </authorList>
    </citation>
    <scope>NUCLEOTIDE SEQUENCE [LARGE SCALE GENOMIC DNA]</scope>
    <source>
        <strain evidence="3 4">HHB13444</strain>
    </source>
</reference>